<dbReference type="InterPro" id="IPR018247">
    <property type="entry name" value="EF_Hand_1_Ca_BS"/>
</dbReference>
<dbReference type="PRINTS" id="PR00450">
    <property type="entry name" value="RECOVERIN"/>
</dbReference>
<dbReference type="Proteomes" id="UP000694727">
    <property type="component" value="Unplaced"/>
</dbReference>
<dbReference type="SUPFAM" id="SSF47473">
    <property type="entry name" value="EF-hand"/>
    <property type="match status" value="1"/>
</dbReference>
<feature type="domain" description="EF-hand" evidence="5">
    <location>
        <begin position="303"/>
        <end position="338"/>
    </location>
</feature>
<keyword evidence="3" id="KW-0106">Calcium</keyword>
<evidence type="ECO:0000313" key="6">
    <source>
        <dbReference type="Ensembl" id="ENSSSCP00025034575.1"/>
    </source>
</evidence>
<reference evidence="6" key="1">
    <citation type="submission" date="2025-05" db="UniProtKB">
        <authorList>
            <consortium name="Ensembl"/>
        </authorList>
    </citation>
    <scope>IDENTIFICATION</scope>
</reference>
<dbReference type="PANTHER" id="PTHR23055:SF165">
    <property type="entry name" value="CALSENILIN"/>
    <property type="match status" value="1"/>
</dbReference>
<feature type="domain" description="EF-hand" evidence="5">
    <location>
        <begin position="255"/>
        <end position="290"/>
    </location>
</feature>
<organism evidence="6 7">
    <name type="scientific">Sus scrofa</name>
    <name type="common">Pig</name>
    <dbReference type="NCBI Taxonomy" id="9823"/>
    <lineage>
        <taxon>Eukaryota</taxon>
        <taxon>Metazoa</taxon>
        <taxon>Chordata</taxon>
        <taxon>Craniata</taxon>
        <taxon>Vertebrata</taxon>
        <taxon>Euteleostomi</taxon>
        <taxon>Mammalia</taxon>
        <taxon>Eutheria</taxon>
        <taxon>Laurasiatheria</taxon>
        <taxon>Artiodactyla</taxon>
        <taxon>Suina</taxon>
        <taxon>Suidae</taxon>
        <taxon>Sus</taxon>
    </lineage>
</organism>
<dbReference type="SMART" id="SM00054">
    <property type="entry name" value="EFh"/>
    <property type="match status" value="3"/>
</dbReference>
<evidence type="ECO:0000259" key="5">
    <source>
        <dbReference type="PROSITE" id="PS50222"/>
    </source>
</evidence>
<dbReference type="AlphaFoldDB" id="A0A8D0SNU4"/>
<dbReference type="Proteomes" id="UP000694725">
    <property type="component" value="Unplaced"/>
</dbReference>
<keyword evidence="1" id="KW-0479">Metal-binding</keyword>
<dbReference type="Ensembl" id="ENSSSCT00025079627.1">
    <property type="protein sequence ID" value="ENSSSCP00025034575.1"/>
    <property type="gene ID" value="ENSSSCG00025058181.1"/>
</dbReference>
<dbReference type="PANTHER" id="PTHR23055">
    <property type="entry name" value="CALCIUM BINDING PROTEINS"/>
    <property type="match status" value="1"/>
</dbReference>
<protein>
    <submittedName>
        <fullName evidence="6">Potassium voltage-gated channel interacting protein 3</fullName>
    </submittedName>
</protein>
<dbReference type="Gene3D" id="1.10.238.10">
    <property type="entry name" value="EF-hand"/>
    <property type="match status" value="1"/>
</dbReference>
<dbReference type="InterPro" id="IPR002048">
    <property type="entry name" value="EF_hand_dom"/>
</dbReference>
<dbReference type="CDD" id="cd00051">
    <property type="entry name" value="EFh"/>
    <property type="match status" value="2"/>
</dbReference>
<dbReference type="PROSITE" id="PS00018">
    <property type="entry name" value="EF_HAND_1"/>
    <property type="match status" value="2"/>
</dbReference>
<dbReference type="PROSITE" id="PS50222">
    <property type="entry name" value="EF_HAND_2"/>
    <property type="match status" value="3"/>
</dbReference>
<dbReference type="Pfam" id="PF13833">
    <property type="entry name" value="EF-hand_8"/>
    <property type="match status" value="1"/>
</dbReference>
<dbReference type="Pfam" id="PF13499">
    <property type="entry name" value="EF-hand_7"/>
    <property type="match status" value="1"/>
</dbReference>
<proteinExistence type="predicted"/>
<accession>A0A8D0SNU4</accession>
<dbReference type="InterPro" id="IPR011992">
    <property type="entry name" value="EF-hand-dom_pair"/>
</dbReference>
<gene>
    <name evidence="6" type="primary">KCNIP3</name>
</gene>
<dbReference type="GO" id="GO:0005509">
    <property type="term" value="F:calcium ion binding"/>
    <property type="evidence" value="ECO:0007669"/>
    <property type="project" value="InterPro"/>
</dbReference>
<evidence type="ECO:0000313" key="7">
    <source>
        <dbReference type="Proteomes" id="UP000694727"/>
    </source>
</evidence>
<name>A0A8D0SNU4_PIG</name>
<dbReference type="InterPro" id="IPR028846">
    <property type="entry name" value="Recoverin"/>
</dbReference>
<evidence type="ECO:0000256" key="4">
    <source>
        <dbReference type="SAM" id="MobiDB-lite"/>
    </source>
</evidence>
<feature type="domain" description="EF-hand" evidence="5">
    <location>
        <begin position="219"/>
        <end position="254"/>
    </location>
</feature>
<feature type="region of interest" description="Disordered" evidence="4">
    <location>
        <begin position="133"/>
        <end position="204"/>
    </location>
</feature>
<keyword evidence="2" id="KW-0677">Repeat</keyword>
<evidence type="ECO:0000256" key="1">
    <source>
        <dbReference type="ARBA" id="ARBA00022723"/>
    </source>
</evidence>
<sequence>MQEDLLEIFHGMVDIPGPLWGSHFVRVHVLGGGLPQNQCSEGPVLPAVCGRNTQLDPASRQAHLGLVEPSGASASRRPPRGGERPALWLGVRGGVAGVTERETFLLQECPTGLVDEDTFKLIYSQFFPQGGESEAGAPFLPKSPHPCDSPAEGGHPFHGERTSPPNPPRHPLPGATSVPQEAGTPAQEAARTSSGAAWGGGSGGWAAPEPPSLPLFSPDATTYAHFLFNAFDADGNGAIRFEDFVIGLSILLRGTVHEKLKWAFNLYDINKDGYITKEEMLAIMKSIYDMMGRHTYPILREDAPLEHVERFFQKMDRNQDGVVTIDEFLETCQKDENIMSSMQLFENVI</sequence>
<evidence type="ECO:0000256" key="2">
    <source>
        <dbReference type="ARBA" id="ARBA00022737"/>
    </source>
</evidence>
<dbReference type="Ensembl" id="ENSSSCT00065098931.1">
    <property type="protein sequence ID" value="ENSSSCP00065043397.1"/>
    <property type="gene ID" value="ENSSSCG00065071939.1"/>
</dbReference>
<evidence type="ECO:0000256" key="3">
    <source>
        <dbReference type="ARBA" id="ARBA00022837"/>
    </source>
</evidence>